<evidence type="ECO:0000313" key="3">
    <source>
        <dbReference type="Proteomes" id="UP000031523"/>
    </source>
</evidence>
<feature type="region of interest" description="Disordered" evidence="1">
    <location>
        <begin position="1"/>
        <end position="38"/>
    </location>
</feature>
<evidence type="ECO:0000256" key="1">
    <source>
        <dbReference type="SAM" id="MobiDB-lite"/>
    </source>
</evidence>
<sequence length="38" mass="4087">MRTARHVRHARGRAAGEEERSETPEAGTRSGIPASGLE</sequence>
<reference evidence="2 3" key="1">
    <citation type="submission" date="2015-01" db="EMBL/GenBank/DDBJ databases">
        <title>Enhanced salinomycin production by adjusting the supply of polyketide extender units in Streptomyce albus DSM 41398.</title>
        <authorList>
            <person name="Lu C."/>
        </authorList>
    </citation>
    <scope>NUCLEOTIDE SEQUENCE [LARGE SCALE GENOMIC DNA]</scope>
    <source>
        <strain evidence="3">ATCC 21838 / DSM 41398 / FERM P-419 / JCM 4703 / NBRC 107858</strain>
    </source>
</reference>
<proteinExistence type="predicted"/>
<feature type="compositionally biased region" description="Basic and acidic residues" evidence="1">
    <location>
        <begin position="14"/>
        <end position="23"/>
    </location>
</feature>
<dbReference type="EMBL" id="CP010519">
    <property type="protein sequence ID" value="AJE84371.1"/>
    <property type="molecule type" value="Genomic_DNA"/>
</dbReference>
<gene>
    <name evidence="2" type="ORF">SLNWT_3995</name>
</gene>
<evidence type="ECO:0000313" key="2">
    <source>
        <dbReference type="EMBL" id="AJE84371.1"/>
    </source>
</evidence>
<organism evidence="2 3">
    <name type="scientific">Streptomyces albus (strain ATCC 21838 / DSM 41398 / FERM P-419 / JCM 4703 / NBRC 107858)</name>
    <dbReference type="NCBI Taxonomy" id="1081613"/>
    <lineage>
        <taxon>Bacteria</taxon>
        <taxon>Bacillati</taxon>
        <taxon>Actinomycetota</taxon>
        <taxon>Actinomycetes</taxon>
        <taxon>Kitasatosporales</taxon>
        <taxon>Streptomycetaceae</taxon>
        <taxon>Streptomyces</taxon>
    </lineage>
</organism>
<dbReference type="KEGG" id="sals:SLNWT_3995"/>
<accession>A0A0B5F0J4</accession>
<name>A0A0B5F0J4_STRA4</name>
<protein>
    <submittedName>
        <fullName evidence="2">Uncharacterized protein</fullName>
    </submittedName>
</protein>
<keyword evidence="3" id="KW-1185">Reference proteome</keyword>
<dbReference type="Proteomes" id="UP000031523">
    <property type="component" value="Chromosome"/>
</dbReference>
<feature type="compositionally biased region" description="Basic residues" evidence="1">
    <location>
        <begin position="1"/>
        <end position="12"/>
    </location>
</feature>
<dbReference type="AlphaFoldDB" id="A0A0B5F0J4"/>